<comment type="cofactor">
    <cofactor evidence="1">
        <name>FAD</name>
        <dbReference type="ChEBI" id="CHEBI:57692"/>
    </cofactor>
</comment>
<dbReference type="SUPFAM" id="SSF51905">
    <property type="entry name" value="FAD/NAD(P)-binding domain"/>
    <property type="match status" value="1"/>
</dbReference>
<comment type="similarity">
    <text evidence="6">Belongs to the L2HGDH family.</text>
</comment>
<evidence type="ECO:0000256" key="8">
    <source>
        <dbReference type="ARBA" id="ARBA00041137"/>
    </source>
</evidence>
<dbReference type="PANTHER" id="PTHR43104:SF4">
    <property type="entry name" value="L-2-HYDROXYGLUTARATE DEHYDROGENASE, MITOCHONDRIAL"/>
    <property type="match status" value="1"/>
</dbReference>
<protein>
    <recommendedName>
        <fullName evidence="8">L-2-hydroxyglutarate dehydrogenase, mitochondrial</fullName>
        <ecNumber evidence="7">1.1.99.2</ecNumber>
    </recommendedName>
</protein>
<dbReference type="RefSeq" id="XP_037137119.1">
    <property type="nucleotide sequence ID" value="XM_037281224.1"/>
</dbReference>
<evidence type="ECO:0000256" key="2">
    <source>
        <dbReference type="ARBA" id="ARBA00022630"/>
    </source>
</evidence>
<dbReference type="Gene3D" id="3.30.9.10">
    <property type="entry name" value="D-Amino Acid Oxidase, subunit A, domain 2"/>
    <property type="match status" value="1"/>
</dbReference>
<dbReference type="Proteomes" id="UP000515788">
    <property type="component" value="Chromosome 1"/>
</dbReference>
<evidence type="ECO:0000313" key="10">
    <source>
        <dbReference type="EMBL" id="QLL30444.1"/>
    </source>
</evidence>
<dbReference type="PANTHER" id="PTHR43104">
    <property type="entry name" value="L-2-HYDROXYGLUTARATE DEHYDROGENASE, MITOCHONDRIAL"/>
    <property type="match status" value="1"/>
</dbReference>
<dbReference type="GO" id="GO:0047545">
    <property type="term" value="F:(S)-2-hydroxyglutarate dehydrogenase activity"/>
    <property type="evidence" value="ECO:0007669"/>
    <property type="project" value="UniProtKB-EC"/>
</dbReference>
<dbReference type="GeneID" id="59323541"/>
<evidence type="ECO:0000256" key="1">
    <source>
        <dbReference type="ARBA" id="ARBA00001974"/>
    </source>
</evidence>
<evidence type="ECO:0000256" key="6">
    <source>
        <dbReference type="ARBA" id="ARBA00037941"/>
    </source>
</evidence>
<accession>A0A7G3ZAA8</accession>
<evidence type="ECO:0000259" key="9">
    <source>
        <dbReference type="Pfam" id="PF01266"/>
    </source>
</evidence>
<keyword evidence="2" id="KW-0285">Flavoprotein</keyword>
<dbReference type="KEGG" id="tgb:HG536_0A02610"/>
<evidence type="ECO:0000256" key="3">
    <source>
        <dbReference type="ARBA" id="ARBA00022827"/>
    </source>
</evidence>
<dbReference type="Pfam" id="PF01266">
    <property type="entry name" value="DAO"/>
    <property type="match status" value="1"/>
</dbReference>
<dbReference type="InterPro" id="IPR006076">
    <property type="entry name" value="FAD-dep_OxRdtase"/>
</dbReference>
<dbReference type="InterPro" id="IPR036188">
    <property type="entry name" value="FAD/NAD-bd_sf"/>
</dbReference>
<evidence type="ECO:0000256" key="7">
    <source>
        <dbReference type="ARBA" id="ARBA00038878"/>
    </source>
</evidence>
<sequence length="410" mass="45420">MFRLQGRDLMRLSSIQSVRRFSQTAVAAAADYSHIIIGGGVVGLAIAAELSKVPTNNVLLLDKNERFGMETSSHNSEVIHAGIYYPPNSLKSQLCVEGKHIIYKELTPAKTGVSWLNCGKWIVAQTDQEDAVNETLFRRCREELDIEVEMLSSQKAAKLEPFINVQRSALSSPSSGIINSHSLIEYLAAIIQQNGGDMVHGSKVIGLEYSKNGGYTVTCKDNYSDDTQPVEITAENIVNSGGLYADQICNMLLPKDRHKRLYFAKGNYYKLNNAGFPPVNRLIYPVPPQDGKSLGTHLTIDMDRQIIFGPDLEYVDSRTDYKPNPQNMPAAFEAISRYYPHIDAADLEVSTCGIRPKLSGPDVKVFDDFYIKEEEEFPGFVNLLGIESPGLTASVAIGKYVMRIYHAQVG</sequence>
<dbReference type="OrthoDB" id="498204at2759"/>
<comment type="catalytic activity">
    <reaction evidence="5">
        <text>(S)-2-hydroxyglutarate + A = 2-oxoglutarate + AH2</text>
        <dbReference type="Rhea" id="RHEA:21252"/>
        <dbReference type="ChEBI" id="CHEBI:13193"/>
        <dbReference type="ChEBI" id="CHEBI:16782"/>
        <dbReference type="ChEBI" id="CHEBI:16810"/>
        <dbReference type="ChEBI" id="CHEBI:17499"/>
        <dbReference type="EC" id="1.1.99.2"/>
    </reaction>
</comment>
<keyword evidence="4" id="KW-0560">Oxidoreductase</keyword>
<evidence type="ECO:0000256" key="4">
    <source>
        <dbReference type="ARBA" id="ARBA00023002"/>
    </source>
</evidence>
<feature type="domain" description="FAD dependent oxidoreductase" evidence="9">
    <location>
        <begin position="35"/>
        <end position="401"/>
    </location>
</feature>
<evidence type="ECO:0000256" key="5">
    <source>
        <dbReference type="ARBA" id="ARBA00036066"/>
    </source>
</evidence>
<dbReference type="Gene3D" id="3.50.50.60">
    <property type="entry name" value="FAD/NAD(P)-binding domain"/>
    <property type="match status" value="1"/>
</dbReference>
<keyword evidence="3" id="KW-0274">FAD</keyword>
<gene>
    <name evidence="10" type="ORF">HG536_0A02610</name>
</gene>
<evidence type="ECO:0000313" key="11">
    <source>
        <dbReference type="Proteomes" id="UP000515788"/>
    </source>
</evidence>
<dbReference type="EC" id="1.1.99.2" evidence="7"/>
<name>A0A7G3ZAA8_9SACH</name>
<keyword evidence="11" id="KW-1185">Reference proteome</keyword>
<organism evidence="10 11">
    <name type="scientific">Torulaspora globosa</name>
    <dbReference type="NCBI Taxonomy" id="48254"/>
    <lineage>
        <taxon>Eukaryota</taxon>
        <taxon>Fungi</taxon>
        <taxon>Dikarya</taxon>
        <taxon>Ascomycota</taxon>
        <taxon>Saccharomycotina</taxon>
        <taxon>Saccharomycetes</taxon>
        <taxon>Saccharomycetales</taxon>
        <taxon>Saccharomycetaceae</taxon>
        <taxon>Torulaspora</taxon>
    </lineage>
</organism>
<dbReference type="AlphaFoldDB" id="A0A7G3ZAA8"/>
<reference evidence="10 11" key="1">
    <citation type="submission" date="2020-06" db="EMBL/GenBank/DDBJ databases">
        <title>The yeast mating-type switching endonuclease HO is a domesticated member of an unorthodox homing genetic element family.</title>
        <authorList>
            <person name="Coughlan A.Y."/>
            <person name="Lombardi L."/>
            <person name="Braun-Galleani S."/>
            <person name="Martos A.R."/>
            <person name="Galeote V."/>
            <person name="Bigey F."/>
            <person name="Dequin S."/>
            <person name="Byrne K.P."/>
            <person name="Wolfe K.H."/>
        </authorList>
    </citation>
    <scope>NUCLEOTIDE SEQUENCE [LARGE SCALE GENOMIC DNA]</scope>
    <source>
        <strain evidence="10 11">CBS764</strain>
    </source>
</reference>
<dbReference type="EMBL" id="CP059246">
    <property type="protein sequence ID" value="QLL30444.1"/>
    <property type="molecule type" value="Genomic_DNA"/>
</dbReference>
<proteinExistence type="inferred from homology"/>